<sequence>MVIRKFLQLVTNMKTTTETQQHNQQSVEVHSILWTFTQWSSPQLANSQHNEVTLGRLALCHAPSMGRNLENE</sequence>
<keyword evidence="2" id="KW-1185">Reference proteome</keyword>
<comment type="caution">
    <text evidence="1">The sequence shown here is derived from an EMBL/GenBank/DDBJ whole genome shotgun (WGS) entry which is preliminary data.</text>
</comment>
<proteinExistence type="predicted"/>
<reference evidence="1 2" key="1">
    <citation type="journal article" date="2015" name="Genome Biol.">
        <title>Comparative genomics of Steinernema reveals deeply conserved gene regulatory networks.</title>
        <authorList>
            <person name="Dillman A.R."/>
            <person name="Macchietto M."/>
            <person name="Porter C.F."/>
            <person name="Rogers A."/>
            <person name="Williams B."/>
            <person name="Antoshechkin I."/>
            <person name="Lee M.M."/>
            <person name="Goodwin Z."/>
            <person name="Lu X."/>
            <person name="Lewis E.E."/>
            <person name="Goodrich-Blair H."/>
            <person name="Stock S.P."/>
            <person name="Adams B.J."/>
            <person name="Sternberg P.W."/>
            <person name="Mortazavi A."/>
        </authorList>
    </citation>
    <scope>NUCLEOTIDE SEQUENCE [LARGE SCALE GENOMIC DNA]</scope>
    <source>
        <strain evidence="1 2">ALL</strain>
    </source>
</reference>
<evidence type="ECO:0000313" key="1">
    <source>
        <dbReference type="EMBL" id="TKR75938.1"/>
    </source>
</evidence>
<name>A0A4U5N121_STECR</name>
<organism evidence="1 2">
    <name type="scientific">Steinernema carpocapsae</name>
    <name type="common">Entomopathogenic nematode</name>
    <dbReference type="NCBI Taxonomy" id="34508"/>
    <lineage>
        <taxon>Eukaryota</taxon>
        <taxon>Metazoa</taxon>
        <taxon>Ecdysozoa</taxon>
        <taxon>Nematoda</taxon>
        <taxon>Chromadorea</taxon>
        <taxon>Rhabditida</taxon>
        <taxon>Tylenchina</taxon>
        <taxon>Panagrolaimomorpha</taxon>
        <taxon>Strongyloidoidea</taxon>
        <taxon>Steinernematidae</taxon>
        <taxon>Steinernema</taxon>
    </lineage>
</organism>
<evidence type="ECO:0000313" key="2">
    <source>
        <dbReference type="Proteomes" id="UP000298663"/>
    </source>
</evidence>
<reference evidence="1 2" key="2">
    <citation type="journal article" date="2019" name="G3 (Bethesda)">
        <title>Hybrid Assembly of the Genome of the Entomopathogenic Nematode Steinernema carpocapsae Identifies the X-Chromosome.</title>
        <authorList>
            <person name="Serra L."/>
            <person name="Macchietto M."/>
            <person name="Macias-Munoz A."/>
            <person name="McGill C.J."/>
            <person name="Rodriguez I.M."/>
            <person name="Rodriguez B."/>
            <person name="Murad R."/>
            <person name="Mortazavi A."/>
        </authorList>
    </citation>
    <scope>NUCLEOTIDE SEQUENCE [LARGE SCALE GENOMIC DNA]</scope>
    <source>
        <strain evidence="1 2">ALL</strain>
    </source>
</reference>
<gene>
    <name evidence="1" type="ORF">L596_017157</name>
</gene>
<dbReference type="EMBL" id="AZBU02000005">
    <property type="protein sequence ID" value="TKR75938.1"/>
    <property type="molecule type" value="Genomic_DNA"/>
</dbReference>
<dbReference type="AlphaFoldDB" id="A0A4U5N121"/>
<accession>A0A4U5N121</accession>
<dbReference type="Proteomes" id="UP000298663">
    <property type="component" value="Unassembled WGS sequence"/>
</dbReference>
<protein>
    <submittedName>
        <fullName evidence="1">Uncharacterized protein</fullName>
    </submittedName>
</protein>